<organism evidence="1 2">
    <name type="scientific">Lentibacillus populi</name>
    <dbReference type="NCBI Taxonomy" id="1827502"/>
    <lineage>
        <taxon>Bacteria</taxon>
        <taxon>Bacillati</taxon>
        <taxon>Bacillota</taxon>
        <taxon>Bacilli</taxon>
        <taxon>Bacillales</taxon>
        <taxon>Bacillaceae</taxon>
        <taxon>Lentibacillus</taxon>
    </lineage>
</organism>
<accession>A0A9W5X688</accession>
<dbReference type="AlphaFoldDB" id="A0A9W5X688"/>
<gene>
    <name evidence="1" type="ORF">GCM10011409_25020</name>
</gene>
<evidence type="ECO:0000313" key="2">
    <source>
        <dbReference type="Proteomes" id="UP000621492"/>
    </source>
</evidence>
<keyword evidence="2" id="KW-1185">Reference proteome</keyword>
<evidence type="ECO:0000313" key="1">
    <source>
        <dbReference type="EMBL" id="GGB46459.1"/>
    </source>
</evidence>
<reference evidence="1" key="1">
    <citation type="journal article" date="2014" name="Int. J. Syst. Evol. Microbiol.">
        <title>Complete genome sequence of Corynebacterium casei LMG S-19264T (=DSM 44701T), isolated from a smear-ripened cheese.</title>
        <authorList>
            <consortium name="US DOE Joint Genome Institute (JGI-PGF)"/>
            <person name="Walter F."/>
            <person name="Albersmeier A."/>
            <person name="Kalinowski J."/>
            <person name="Ruckert C."/>
        </authorList>
    </citation>
    <scope>NUCLEOTIDE SEQUENCE</scope>
    <source>
        <strain evidence="1">CGMCC 1.15454</strain>
    </source>
</reference>
<reference evidence="1" key="2">
    <citation type="submission" date="2020-09" db="EMBL/GenBank/DDBJ databases">
        <authorList>
            <person name="Sun Q."/>
            <person name="Zhou Y."/>
        </authorList>
    </citation>
    <scope>NUCLEOTIDE SEQUENCE</scope>
    <source>
        <strain evidence="1">CGMCC 1.15454</strain>
    </source>
</reference>
<sequence length="123" mass="14373">MLVTPSISDLLSAQQAIESFKRTKPMLYRRFMNVIHLTRQLQYGYQYMGCLIMNEDPSRFRPMSQDDYVLAVYQQEIEKLKEDRNAQDLKQLLDSYRQIGYPAICKLILGTNPKILVGPVVIR</sequence>
<dbReference type="RefSeq" id="WP_088051569.1">
    <property type="nucleotide sequence ID" value="NZ_BMJD01000019.1"/>
</dbReference>
<name>A0A9W5X688_9BACI</name>
<comment type="caution">
    <text evidence="1">The sequence shown here is derived from an EMBL/GenBank/DDBJ whole genome shotgun (WGS) entry which is preliminary data.</text>
</comment>
<protein>
    <submittedName>
        <fullName evidence="1">Uncharacterized protein</fullName>
    </submittedName>
</protein>
<dbReference type="Proteomes" id="UP000621492">
    <property type="component" value="Unassembled WGS sequence"/>
</dbReference>
<proteinExistence type="predicted"/>
<dbReference type="EMBL" id="BMJD01000019">
    <property type="protein sequence ID" value="GGB46459.1"/>
    <property type="molecule type" value="Genomic_DNA"/>
</dbReference>